<evidence type="ECO:0000313" key="2">
    <source>
        <dbReference type="Proteomes" id="UP001147752"/>
    </source>
</evidence>
<dbReference type="OrthoDB" id="1601230at2759"/>
<dbReference type="Proteomes" id="UP001147752">
    <property type="component" value="Unassembled WGS sequence"/>
</dbReference>
<gene>
    <name evidence="1" type="ORF">N7517_008123</name>
</gene>
<reference evidence="1" key="2">
    <citation type="journal article" date="2023" name="IMA Fungus">
        <title>Comparative genomic study of the Penicillium genus elucidates a diverse pangenome and 15 lateral gene transfer events.</title>
        <authorList>
            <person name="Petersen C."/>
            <person name="Sorensen T."/>
            <person name="Nielsen M.R."/>
            <person name="Sondergaard T.E."/>
            <person name="Sorensen J.L."/>
            <person name="Fitzpatrick D.A."/>
            <person name="Frisvad J.C."/>
            <person name="Nielsen K.L."/>
        </authorList>
    </citation>
    <scope>NUCLEOTIDE SEQUENCE</scope>
    <source>
        <strain evidence="1">IBT 3081</strain>
    </source>
</reference>
<dbReference type="RefSeq" id="XP_056576704.1">
    <property type="nucleotide sequence ID" value="XM_056725853.1"/>
</dbReference>
<evidence type="ECO:0000313" key="1">
    <source>
        <dbReference type="EMBL" id="KAJ5365237.1"/>
    </source>
</evidence>
<dbReference type="SUPFAM" id="SSF54909">
    <property type="entry name" value="Dimeric alpha+beta barrel"/>
    <property type="match status" value="1"/>
</dbReference>
<keyword evidence="2" id="KW-1185">Reference proteome</keyword>
<dbReference type="AlphaFoldDB" id="A0A9W9RS36"/>
<accession>A0A9W9RS36</accession>
<sequence>MSEIEHIVLWPFKDSSDLESATQAIKSIGTKAVRDGKPYIVSEEDRRYFVKEDPAHKELILLLKDKVSSGLLVLDFIDGGVENVPITKC</sequence>
<dbReference type="GeneID" id="81465036"/>
<reference evidence="1" key="1">
    <citation type="submission" date="2022-12" db="EMBL/GenBank/DDBJ databases">
        <authorList>
            <person name="Petersen C."/>
        </authorList>
    </citation>
    <scope>NUCLEOTIDE SEQUENCE</scope>
    <source>
        <strain evidence="1">IBT 3081</strain>
    </source>
</reference>
<organism evidence="1 2">
    <name type="scientific">Penicillium concentricum</name>
    <dbReference type="NCBI Taxonomy" id="293559"/>
    <lineage>
        <taxon>Eukaryota</taxon>
        <taxon>Fungi</taxon>
        <taxon>Dikarya</taxon>
        <taxon>Ascomycota</taxon>
        <taxon>Pezizomycotina</taxon>
        <taxon>Eurotiomycetes</taxon>
        <taxon>Eurotiomycetidae</taxon>
        <taxon>Eurotiales</taxon>
        <taxon>Aspergillaceae</taxon>
        <taxon>Penicillium</taxon>
    </lineage>
</organism>
<comment type="caution">
    <text evidence="1">The sequence shown here is derived from an EMBL/GenBank/DDBJ whole genome shotgun (WGS) entry which is preliminary data.</text>
</comment>
<dbReference type="InterPro" id="IPR011008">
    <property type="entry name" value="Dimeric_a/b-barrel"/>
</dbReference>
<name>A0A9W9RS36_9EURO</name>
<proteinExistence type="predicted"/>
<protein>
    <recommendedName>
        <fullName evidence="3">Stress-response A/B barrel domain-containing protein</fullName>
    </recommendedName>
</protein>
<evidence type="ECO:0008006" key="3">
    <source>
        <dbReference type="Google" id="ProtNLM"/>
    </source>
</evidence>
<dbReference type="EMBL" id="JAPZBT010000003">
    <property type="protein sequence ID" value="KAJ5365237.1"/>
    <property type="molecule type" value="Genomic_DNA"/>
</dbReference>